<dbReference type="EMBL" id="AHCD03000027">
    <property type="protein sequence ID" value="KAF7787941.1"/>
    <property type="molecule type" value="Genomic_DNA"/>
</dbReference>
<evidence type="ECO:0000313" key="2">
    <source>
        <dbReference type="Proteomes" id="UP000016480"/>
    </source>
</evidence>
<dbReference type="Proteomes" id="UP000016480">
    <property type="component" value="Unassembled WGS sequence"/>
</dbReference>
<sequence>MSLGYSKGFVVRLLFHSGPKGTGLAVFFAYCKRVPEKTI</sequence>
<protein>
    <submittedName>
        <fullName evidence="1">Uncharacterized protein</fullName>
    </submittedName>
</protein>
<reference evidence="1 2" key="1">
    <citation type="journal article" date="2012" name="J. Bacteriol.">
        <title>Genome sequence of the cycloprodigiosin-producing bacterial strain Pseudoalteromonas rubra ATCC 29570(T).</title>
        <authorList>
            <person name="Xie B.B."/>
            <person name="Shu Y.L."/>
            <person name="Qin Q.L."/>
            <person name="Rong J.C."/>
            <person name="Zhang X.Y."/>
            <person name="Chen X.L."/>
            <person name="Zhou B.C."/>
            <person name="Zhang Y.Z."/>
        </authorList>
    </citation>
    <scope>NUCLEOTIDE SEQUENCE [LARGE SCALE GENOMIC DNA]</scope>
    <source>
        <strain evidence="1 2">DSM 6842</strain>
    </source>
</reference>
<organism evidence="1 2">
    <name type="scientific">Pseudoalteromonas rubra</name>
    <dbReference type="NCBI Taxonomy" id="43658"/>
    <lineage>
        <taxon>Bacteria</taxon>
        <taxon>Pseudomonadati</taxon>
        <taxon>Pseudomonadota</taxon>
        <taxon>Gammaproteobacteria</taxon>
        <taxon>Alteromonadales</taxon>
        <taxon>Pseudoalteromonadaceae</taxon>
        <taxon>Pseudoalteromonas</taxon>
    </lineage>
</organism>
<name>A0A8T0CD59_9GAMM</name>
<accession>A0A8T0CD59</accession>
<comment type="caution">
    <text evidence="1">The sequence shown here is derived from an EMBL/GenBank/DDBJ whole genome shotgun (WGS) entry which is preliminary data.</text>
</comment>
<proteinExistence type="predicted"/>
<evidence type="ECO:0000313" key="1">
    <source>
        <dbReference type="EMBL" id="KAF7787941.1"/>
    </source>
</evidence>
<dbReference type="AlphaFoldDB" id="A0A8T0CD59"/>
<gene>
    <name evidence="1" type="ORF">PRUB_a2472</name>
</gene>